<keyword evidence="5 6" id="KW-0546">Nucleotide metabolism</keyword>
<dbReference type="CDD" id="cd00555">
    <property type="entry name" value="Maf"/>
    <property type="match status" value="1"/>
</dbReference>
<comment type="subcellular location">
    <subcellularLocation>
        <location evidence="2 6">Cytoplasm</location>
    </subcellularLocation>
</comment>
<comment type="catalytic activity">
    <reaction evidence="6">
        <text>dTTP + H2O = dTMP + diphosphate + H(+)</text>
        <dbReference type="Rhea" id="RHEA:28534"/>
        <dbReference type="ChEBI" id="CHEBI:15377"/>
        <dbReference type="ChEBI" id="CHEBI:15378"/>
        <dbReference type="ChEBI" id="CHEBI:33019"/>
        <dbReference type="ChEBI" id="CHEBI:37568"/>
        <dbReference type="ChEBI" id="CHEBI:63528"/>
        <dbReference type="EC" id="3.6.1.9"/>
    </reaction>
</comment>
<evidence type="ECO:0000256" key="5">
    <source>
        <dbReference type="ARBA" id="ARBA00023080"/>
    </source>
</evidence>
<dbReference type="Gene3D" id="3.90.950.10">
    <property type="match status" value="1"/>
</dbReference>
<dbReference type="Pfam" id="PF02545">
    <property type="entry name" value="Maf"/>
    <property type="match status" value="1"/>
</dbReference>
<dbReference type="EC" id="3.6.1.9" evidence="6"/>
<dbReference type="GO" id="GO:0036221">
    <property type="term" value="F:UTP diphosphatase activity"/>
    <property type="evidence" value="ECO:0007669"/>
    <property type="project" value="RHEA"/>
</dbReference>
<evidence type="ECO:0000256" key="6">
    <source>
        <dbReference type="HAMAP-Rule" id="MF_00528"/>
    </source>
</evidence>
<dbReference type="PANTHER" id="PTHR43213">
    <property type="entry name" value="BIFUNCTIONAL DTTP/UTP PYROPHOSPHATASE/METHYLTRANSFERASE PROTEIN-RELATED"/>
    <property type="match status" value="1"/>
</dbReference>
<organism evidence="7 8">
    <name type="scientific">Alicyclobacillus macrosporangiidus</name>
    <dbReference type="NCBI Taxonomy" id="392015"/>
    <lineage>
        <taxon>Bacteria</taxon>
        <taxon>Bacillati</taxon>
        <taxon>Bacillota</taxon>
        <taxon>Bacilli</taxon>
        <taxon>Bacillales</taxon>
        <taxon>Alicyclobacillaceae</taxon>
        <taxon>Alicyclobacillus</taxon>
    </lineage>
</organism>
<feature type="site" description="Important for substrate specificity" evidence="6">
    <location>
        <position position="166"/>
    </location>
</feature>
<evidence type="ECO:0000256" key="4">
    <source>
        <dbReference type="ARBA" id="ARBA00022801"/>
    </source>
</evidence>
<sequence>MPVLSTPTIPIILASGSPRRQELLASLGLQFEVMPSHVDEDVSAGIPPAQYVETLAARKARAVAARLATRGEAPALVIGSDTTVVIDGTYLNKPADEAEAIAMLSRLQGGTHEVYTGLCVRHHPSGREEIAHSVTQVTMRPLPEERIRRYVRTGEPMDKAGAYAIQGYGATLVQRIEGDYFTVVGLPVGLLADLLERFGVPVF</sequence>
<feature type="site" description="Important for substrate specificity" evidence="6">
    <location>
        <position position="19"/>
    </location>
</feature>
<evidence type="ECO:0000313" key="7">
    <source>
        <dbReference type="EMBL" id="SFU33045.1"/>
    </source>
</evidence>
<name>A0A1I7FAB2_9BACL</name>
<gene>
    <name evidence="7" type="ORF">SAMN05421543_101140</name>
</gene>
<reference evidence="8" key="1">
    <citation type="submission" date="2016-10" db="EMBL/GenBank/DDBJ databases">
        <authorList>
            <person name="Varghese N."/>
        </authorList>
    </citation>
    <scope>NUCLEOTIDE SEQUENCE [LARGE SCALE GENOMIC DNA]</scope>
    <source>
        <strain evidence="8">DSM 17980</strain>
    </source>
</reference>
<dbReference type="EMBL" id="FPBV01000001">
    <property type="protein sequence ID" value="SFU33045.1"/>
    <property type="molecule type" value="Genomic_DNA"/>
</dbReference>
<dbReference type="OrthoDB" id="9807767at2"/>
<comment type="similarity">
    <text evidence="6">Belongs to the Maf family. YhdE subfamily.</text>
</comment>
<dbReference type="AlphaFoldDB" id="A0A1I7FAB2"/>
<comment type="function">
    <text evidence="6">Nucleoside triphosphate pyrophosphatase that hydrolyzes dTTP and UTP. May have a dual role in cell division arrest and in preventing the incorporation of modified nucleotides into cellular nucleic acids.</text>
</comment>
<protein>
    <recommendedName>
        <fullName evidence="6">dTTP/UTP pyrophosphatase</fullName>
        <shortName evidence="6">dTTPase/UTPase</shortName>
        <ecNumber evidence="6">3.6.1.9</ecNumber>
    </recommendedName>
    <alternativeName>
        <fullName evidence="6">Nucleoside triphosphate pyrophosphatase</fullName>
    </alternativeName>
    <alternativeName>
        <fullName evidence="6">Nucleotide pyrophosphatase</fullName>
        <shortName evidence="6">Nucleotide PPase</shortName>
    </alternativeName>
</protein>
<comment type="caution">
    <text evidence="6">Lacks conserved residue(s) required for the propagation of feature annotation.</text>
</comment>
<feature type="site" description="Important for substrate specificity" evidence="6">
    <location>
        <position position="82"/>
    </location>
</feature>
<proteinExistence type="inferred from homology"/>
<keyword evidence="4 6" id="KW-0378">Hydrolase</keyword>
<accession>A0A1I7FAB2</accession>
<keyword evidence="3 6" id="KW-0963">Cytoplasm</keyword>
<dbReference type="GO" id="GO:0009117">
    <property type="term" value="P:nucleotide metabolic process"/>
    <property type="evidence" value="ECO:0007669"/>
    <property type="project" value="UniProtKB-KW"/>
</dbReference>
<dbReference type="STRING" id="392015.SAMN05421543_101140"/>
<dbReference type="SUPFAM" id="SSF52972">
    <property type="entry name" value="ITPase-like"/>
    <property type="match status" value="1"/>
</dbReference>
<dbReference type="InterPro" id="IPR003697">
    <property type="entry name" value="Maf-like"/>
</dbReference>
<dbReference type="Proteomes" id="UP000183508">
    <property type="component" value="Unassembled WGS sequence"/>
</dbReference>
<dbReference type="PANTHER" id="PTHR43213:SF5">
    <property type="entry name" value="BIFUNCTIONAL DTTP_UTP PYROPHOSPHATASE_METHYLTRANSFERASE PROTEIN-RELATED"/>
    <property type="match status" value="1"/>
</dbReference>
<dbReference type="GO" id="GO:0036218">
    <property type="term" value="F:dTTP diphosphatase activity"/>
    <property type="evidence" value="ECO:0007669"/>
    <property type="project" value="RHEA"/>
</dbReference>
<dbReference type="InterPro" id="IPR029001">
    <property type="entry name" value="ITPase-like_fam"/>
</dbReference>
<comment type="catalytic activity">
    <reaction evidence="6">
        <text>UTP + H2O = UMP + diphosphate + H(+)</text>
        <dbReference type="Rhea" id="RHEA:29395"/>
        <dbReference type="ChEBI" id="CHEBI:15377"/>
        <dbReference type="ChEBI" id="CHEBI:15378"/>
        <dbReference type="ChEBI" id="CHEBI:33019"/>
        <dbReference type="ChEBI" id="CHEBI:46398"/>
        <dbReference type="ChEBI" id="CHEBI:57865"/>
        <dbReference type="EC" id="3.6.1.9"/>
    </reaction>
</comment>
<evidence type="ECO:0000313" key="8">
    <source>
        <dbReference type="Proteomes" id="UP000183508"/>
    </source>
</evidence>
<evidence type="ECO:0000256" key="2">
    <source>
        <dbReference type="ARBA" id="ARBA00004496"/>
    </source>
</evidence>
<dbReference type="HAMAP" id="MF_00528">
    <property type="entry name" value="Maf"/>
    <property type="match status" value="1"/>
</dbReference>
<dbReference type="PIRSF" id="PIRSF006305">
    <property type="entry name" value="Maf"/>
    <property type="match status" value="1"/>
</dbReference>
<feature type="active site" description="Proton acceptor" evidence="6">
    <location>
        <position position="81"/>
    </location>
</feature>
<keyword evidence="8" id="KW-1185">Reference proteome</keyword>
<dbReference type="NCBIfam" id="TIGR00172">
    <property type="entry name" value="maf"/>
    <property type="match status" value="1"/>
</dbReference>
<dbReference type="FunFam" id="3.90.950.10:FF:000005">
    <property type="entry name" value="7-methyl-GTP pyrophosphatase"/>
    <property type="match status" value="1"/>
</dbReference>
<evidence type="ECO:0000256" key="1">
    <source>
        <dbReference type="ARBA" id="ARBA00001968"/>
    </source>
</evidence>
<dbReference type="GO" id="GO:0005737">
    <property type="term" value="C:cytoplasm"/>
    <property type="evidence" value="ECO:0007669"/>
    <property type="project" value="UniProtKB-SubCell"/>
</dbReference>
<evidence type="ECO:0000256" key="3">
    <source>
        <dbReference type="ARBA" id="ARBA00022490"/>
    </source>
</evidence>
<comment type="cofactor">
    <cofactor evidence="1 6">
        <name>a divalent metal cation</name>
        <dbReference type="ChEBI" id="CHEBI:60240"/>
    </cofactor>
</comment>